<dbReference type="Gene3D" id="3.30.750.24">
    <property type="entry name" value="STAS domain"/>
    <property type="match status" value="1"/>
</dbReference>
<gene>
    <name evidence="3" type="ORF">GNZ18_10920</name>
</gene>
<dbReference type="EMBL" id="WOFH01000003">
    <property type="protein sequence ID" value="MUN37108.1"/>
    <property type="molecule type" value="Genomic_DNA"/>
</dbReference>
<dbReference type="InterPro" id="IPR036513">
    <property type="entry name" value="STAS_dom_sf"/>
</dbReference>
<reference evidence="3 4" key="1">
    <citation type="submission" date="2019-11" db="EMBL/GenBank/DDBJ databases">
        <authorList>
            <person name="Cao P."/>
        </authorList>
    </citation>
    <scope>NUCLEOTIDE SEQUENCE [LARGE SCALE GENOMIC DNA]</scope>
    <source>
        <strain evidence="3 4">NEAU-AAG5</strain>
    </source>
</reference>
<dbReference type="Proteomes" id="UP000432015">
    <property type="component" value="Unassembled WGS sequence"/>
</dbReference>
<organism evidence="3 4">
    <name type="scientific">Actinomadura litoris</name>
    <dbReference type="NCBI Taxonomy" id="2678616"/>
    <lineage>
        <taxon>Bacteria</taxon>
        <taxon>Bacillati</taxon>
        <taxon>Actinomycetota</taxon>
        <taxon>Actinomycetes</taxon>
        <taxon>Streptosporangiales</taxon>
        <taxon>Thermomonosporaceae</taxon>
        <taxon>Actinomadura</taxon>
    </lineage>
</organism>
<comment type="caution">
    <text evidence="3">The sequence shown here is derived from an EMBL/GenBank/DDBJ whole genome shotgun (WGS) entry which is preliminary data.</text>
</comment>
<evidence type="ECO:0000256" key="1">
    <source>
        <dbReference type="SAM" id="MobiDB-lite"/>
    </source>
</evidence>
<dbReference type="PROSITE" id="PS50801">
    <property type="entry name" value="STAS"/>
    <property type="match status" value="1"/>
</dbReference>
<name>A0A7K1KY27_9ACTN</name>
<dbReference type="AlphaFoldDB" id="A0A7K1KY27"/>
<dbReference type="InterPro" id="IPR058548">
    <property type="entry name" value="MlaB-like_STAS"/>
</dbReference>
<dbReference type="SUPFAM" id="SSF52091">
    <property type="entry name" value="SpoIIaa-like"/>
    <property type="match status" value="1"/>
</dbReference>
<proteinExistence type="predicted"/>
<dbReference type="InterPro" id="IPR002645">
    <property type="entry name" value="STAS_dom"/>
</dbReference>
<feature type="domain" description="STAS" evidence="2">
    <location>
        <begin position="56"/>
        <end position="147"/>
    </location>
</feature>
<protein>
    <submittedName>
        <fullName evidence="3">STAS domain-containing protein</fullName>
    </submittedName>
</protein>
<accession>A0A7K1KY27</accession>
<dbReference type="CDD" id="cd07043">
    <property type="entry name" value="STAS_anti-anti-sigma_factors"/>
    <property type="match status" value="1"/>
</dbReference>
<dbReference type="Pfam" id="PF13466">
    <property type="entry name" value="STAS_2"/>
    <property type="match status" value="1"/>
</dbReference>
<evidence type="ECO:0000313" key="4">
    <source>
        <dbReference type="Proteomes" id="UP000432015"/>
    </source>
</evidence>
<evidence type="ECO:0000313" key="3">
    <source>
        <dbReference type="EMBL" id="MUN37108.1"/>
    </source>
</evidence>
<sequence>MSGPPTAGRPGRRAGSGMTVWRITGEDGPVRRFASPEGTGPTQDAPRYDVVEYDTALLRVVSASGSPWLRLTGDIDVSNCADLDALLRAAVARVPGDLHLDLCHVDFVDVAGLRVFTKTGHALDEGRRMLLLHGVSPHIDKLVRLIGWDRAPGLHVHCKSRPAS</sequence>
<feature type="region of interest" description="Disordered" evidence="1">
    <location>
        <begin position="1"/>
        <end position="46"/>
    </location>
</feature>
<keyword evidence="4" id="KW-1185">Reference proteome</keyword>
<evidence type="ECO:0000259" key="2">
    <source>
        <dbReference type="PROSITE" id="PS50801"/>
    </source>
</evidence>